<dbReference type="GO" id="GO:0003810">
    <property type="term" value="F:protein-glutamine gamma-glutamyltransferase activity"/>
    <property type="evidence" value="ECO:0007669"/>
    <property type="project" value="InterPro"/>
</dbReference>
<organism evidence="3 4">
    <name type="scientific">Pyxicephalus adspersus</name>
    <name type="common">African bullfrog</name>
    <dbReference type="NCBI Taxonomy" id="30357"/>
    <lineage>
        <taxon>Eukaryota</taxon>
        <taxon>Metazoa</taxon>
        <taxon>Chordata</taxon>
        <taxon>Craniata</taxon>
        <taxon>Vertebrata</taxon>
        <taxon>Euteleostomi</taxon>
        <taxon>Amphibia</taxon>
        <taxon>Batrachia</taxon>
        <taxon>Anura</taxon>
        <taxon>Neobatrachia</taxon>
        <taxon>Ranoidea</taxon>
        <taxon>Pyxicephalidae</taxon>
        <taxon>Pyxicephalinae</taxon>
        <taxon>Pyxicephalus</taxon>
    </lineage>
</organism>
<dbReference type="Pfam" id="PF01841">
    <property type="entry name" value="Transglut_core"/>
    <property type="match status" value="1"/>
</dbReference>
<dbReference type="Proteomes" id="UP001181693">
    <property type="component" value="Unassembled WGS sequence"/>
</dbReference>
<dbReference type="Gene3D" id="3.90.260.10">
    <property type="entry name" value="Transglutaminase-like"/>
    <property type="match status" value="1"/>
</dbReference>
<dbReference type="EMBL" id="DYDO01000003">
    <property type="protein sequence ID" value="DBA27790.1"/>
    <property type="molecule type" value="Genomic_DNA"/>
</dbReference>
<comment type="caution">
    <text evidence="3">The sequence shown here is derived from an EMBL/GenBank/DDBJ whole genome shotgun (WGS) entry which is preliminary data.</text>
</comment>
<dbReference type="PANTHER" id="PTHR11590:SF44">
    <property type="entry name" value="PROTEIN 4.2"/>
    <property type="match status" value="1"/>
</dbReference>
<dbReference type="SUPFAM" id="SSF54001">
    <property type="entry name" value="Cysteine proteinases"/>
    <property type="match status" value="1"/>
</dbReference>
<feature type="domain" description="Transglutaminase-like" evidence="2">
    <location>
        <begin position="267"/>
        <end position="360"/>
    </location>
</feature>
<dbReference type="InterPro" id="IPR050779">
    <property type="entry name" value="Transglutaminase"/>
</dbReference>
<dbReference type="FunFam" id="3.90.260.10:FF:000002">
    <property type="entry name" value="Erythrocyte membrane protein band 4.2"/>
    <property type="match status" value="1"/>
</dbReference>
<evidence type="ECO:0000313" key="4">
    <source>
        <dbReference type="Proteomes" id="UP001181693"/>
    </source>
</evidence>
<dbReference type="InterPro" id="IPR001102">
    <property type="entry name" value="Transglutaminase_N"/>
</dbReference>
<dbReference type="SMART" id="SM00460">
    <property type="entry name" value="TGc"/>
    <property type="match status" value="1"/>
</dbReference>
<dbReference type="Gene3D" id="2.60.40.10">
    <property type="entry name" value="Immunoglobulins"/>
    <property type="match status" value="5"/>
</dbReference>
<dbReference type="InterPro" id="IPR014756">
    <property type="entry name" value="Ig_E-set"/>
</dbReference>
<gene>
    <name evidence="3" type="ORF">GDO54_008249</name>
</gene>
<dbReference type="PANTHER" id="PTHR11590">
    <property type="entry name" value="PROTEIN-GLUTAMINE GAMMA-GLUTAMYLTRANSFERASE"/>
    <property type="match status" value="1"/>
</dbReference>
<keyword evidence="4" id="KW-1185">Reference proteome</keyword>
<sequence length="937" mass="107174">MTGSLMIDPPPVRCDLQVTRNNREHRTIGLSKEARLFLRRGQEFTITLQFQNQKLRQEDLSRFNLIVQTGPKPSKQDGTKNSFPICSLSDRKTWSARVVDYKKGLWTVCVTSPANAIIGYYTISIKISSGIIENLGEFMILFNPWCEDDPVYLENEAERREYVLSEDGIIYLGTESHAQPQPWHFGQFEEDIPEICIRLLDTNQHYQETPEQHYIKRNDPVYICRMIGHMIGQKDDEDRVAFMCGYGRLSYKWISSVPVLRQWFQEGSKTTYGHHWVFAAVLCTVLRCLGIPTRVVTNYNSAHNTEGSLRKELYYNENGARIHRSRSDSIWHFHVWNECWMQRKDLFNGFGGWQVLDATAQLKYSEALYCSGPAPVNAIKEGFVDLKYDTQLIYSKVVTDTEIWVRNSDGFFIKAFSSKRHVGDGMSTKSVGCNFEHDITHEYKYPRGCPEECESVQRAKQLMLKTENHIEENPMMLSPILVSIIPQSGQLYGNDVSVNVIVTNVSNEEKDLELVIGAQPVQDYGITGAQFWSQKFHFHLNSGEERSVSGRINPSLYEKVLLENKLLRLTALVKEPECQTSSFALAEQDVTVCKPNLIIQIPKIAVEFQPVTATLTLTNPLKETLKNIVIKATGKGMLYKERIYRCNDVQPEGNFIYQLTFTPTQEGERRLCVQMQSDILGVITSFQNLEVLPSNVEEWSVHHWEVFQKFTEGSTESSSPISLSIHTEGEVFYGYDIPFSLKVSNNSKAQKAIYVFLTAEYVDEDGNGSVHFWQESFDVALQAKEGHLIQTQIPRLQYSVSPVESSVVKLTALVKDVTRTYCSSKKVILHKPQIVIKMPEEAHQYRPIAAKITITNPLEEELKDCTVTVSGEGLIHKERSYKCDNIDPGNKRDCTITFSPTQKGLLKFRMEFECRQFREVTSCHGIEVIPSRIIFTK</sequence>
<dbReference type="Pfam" id="PF00927">
    <property type="entry name" value="Transglut_C"/>
    <property type="match status" value="3"/>
</dbReference>
<comment type="similarity">
    <text evidence="1">Belongs to the transglutaminase superfamily. Transglutaminase family.</text>
</comment>
<dbReference type="Pfam" id="PF00868">
    <property type="entry name" value="Transglut_N"/>
    <property type="match status" value="1"/>
</dbReference>
<reference evidence="3" key="1">
    <citation type="thesis" date="2020" institute="ProQuest LLC" country="789 East Eisenhower Parkway, Ann Arbor, MI, USA">
        <title>Comparative Genomics and Chromosome Evolution.</title>
        <authorList>
            <person name="Mudd A.B."/>
        </authorList>
    </citation>
    <scope>NUCLEOTIDE SEQUENCE</scope>
    <source>
        <strain evidence="3">1538</strain>
        <tissue evidence="3">Blood</tissue>
    </source>
</reference>
<proteinExistence type="inferred from homology"/>
<name>A0AAV3AJ49_PYXAD</name>
<evidence type="ECO:0000313" key="3">
    <source>
        <dbReference type="EMBL" id="DBA27790.1"/>
    </source>
</evidence>
<dbReference type="AlphaFoldDB" id="A0AAV3AJ49"/>
<dbReference type="InterPro" id="IPR002931">
    <property type="entry name" value="Transglutaminase-like"/>
</dbReference>
<dbReference type="InterPro" id="IPR036985">
    <property type="entry name" value="Transglutaminase-like_sf"/>
</dbReference>
<dbReference type="SUPFAM" id="SSF49309">
    <property type="entry name" value="Transglutaminase, two C-terminal domains"/>
    <property type="match status" value="4"/>
</dbReference>
<dbReference type="InterPro" id="IPR036238">
    <property type="entry name" value="Transglutaminase_C_sf"/>
</dbReference>
<evidence type="ECO:0000259" key="2">
    <source>
        <dbReference type="SMART" id="SM00460"/>
    </source>
</evidence>
<dbReference type="FunFam" id="2.60.40.10:FF:000090">
    <property type="entry name" value="Protein-glutamine gamma-glutamyltransferase 2"/>
    <property type="match status" value="2"/>
</dbReference>
<dbReference type="InterPro" id="IPR008958">
    <property type="entry name" value="Transglutaminase_C"/>
</dbReference>
<dbReference type="InterPro" id="IPR038765">
    <property type="entry name" value="Papain-like_cys_pep_sf"/>
</dbReference>
<dbReference type="SUPFAM" id="SSF81296">
    <property type="entry name" value="E set domains"/>
    <property type="match status" value="1"/>
</dbReference>
<dbReference type="InterPro" id="IPR013783">
    <property type="entry name" value="Ig-like_fold"/>
</dbReference>
<protein>
    <recommendedName>
        <fullName evidence="2">Transglutaminase-like domain-containing protein</fullName>
    </recommendedName>
</protein>
<accession>A0AAV3AJ49</accession>
<evidence type="ECO:0000256" key="1">
    <source>
        <dbReference type="ARBA" id="ARBA00005968"/>
    </source>
</evidence>